<keyword evidence="2" id="KW-0812">Transmembrane</keyword>
<feature type="compositionally biased region" description="Polar residues" evidence="1">
    <location>
        <begin position="227"/>
        <end position="244"/>
    </location>
</feature>
<feature type="compositionally biased region" description="Low complexity" evidence="1">
    <location>
        <begin position="442"/>
        <end position="453"/>
    </location>
</feature>
<dbReference type="OrthoDB" id="5429716at2759"/>
<sequence>MSMSPHHIAHRRQARSSTAPNPASTQTPTSTRSNLGPLTTTFIAPSHCSGAVLACPTCSKAFQAQTCKSGPNASGAEDDSECWPPTTVSEKRPPLAGFGFYSPGIACPMGYTTACSAVSQAVQQTTSAVRVVPVALQGGKFQFPLVAGETAVGCCPTGYSCATHTQFGWQTCHHIATSTKIAAVSCEEGAKDGIGALDVPFVAASTTITKMDLWAPMIQINWQTTDRSNTEVNKAEKTSSTSAHRIQLPATATPISSPDAATPPQSPQMNQGLSSSTTAGIAVSVVILTLCAVSILVYFLIRKRYLVTPTRFLPVKGENKSSTSSIDGDKVSGNGKIHTMAAFSTPLTNDSVQPRSLEYETGSGNGHARMATIDKTGRIALDTDIARFGRTLGVEDSLESPIDGTSPFRLKRGNTFQRAKSVGHNHKKSMKAEIINSASQDSSSKLRTTSLLSGEVTNSTDMSMRRSQSLNRDDSFSRPRLRAGTESSQKSANEKKVEEALARAYSLNRERSFSRPLRPQKSMATLRSHSEREPSV</sequence>
<feature type="compositionally biased region" description="Polar residues" evidence="1">
    <location>
        <begin position="455"/>
        <end position="470"/>
    </location>
</feature>
<dbReference type="AlphaFoldDB" id="A0A7C8M3I1"/>
<keyword evidence="2" id="KW-1133">Transmembrane helix</keyword>
<protein>
    <submittedName>
        <fullName evidence="3">Uncharacterized protein</fullName>
    </submittedName>
</protein>
<evidence type="ECO:0000256" key="2">
    <source>
        <dbReference type="SAM" id="Phobius"/>
    </source>
</evidence>
<evidence type="ECO:0000313" key="4">
    <source>
        <dbReference type="Proteomes" id="UP000481861"/>
    </source>
</evidence>
<keyword evidence="2" id="KW-0472">Membrane</keyword>
<reference evidence="3 4" key="1">
    <citation type="submission" date="2020-01" db="EMBL/GenBank/DDBJ databases">
        <authorList>
            <consortium name="DOE Joint Genome Institute"/>
            <person name="Haridas S."/>
            <person name="Albert R."/>
            <person name="Binder M."/>
            <person name="Bloem J."/>
            <person name="Labutti K."/>
            <person name="Salamov A."/>
            <person name="Andreopoulos B."/>
            <person name="Baker S.E."/>
            <person name="Barry K."/>
            <person name="Bills G."/>
            <person name="Bluhm B.H."/>
            <person name="Cannon C."/>
            <person name="Castanera R."/>
            <person name="Culley D.E."/>
            <person name="Daum C."/>
            <person name="Ezra D."/>
            <person name="Gonzalez J.B."/>
            <person name="Henrissat B."/>
            <person name="Kuo A."/>
            <person name="Liang C."/>
            <person name="Lipzen A."/>
            <person name="Lutzoni F."/>
            <person name="Magnuson J."/>
            <person name="Mondo S."/>
            <person name="Nolan M."/>
            <person name="Ohm R."/>
            <person name="Pangilinan J."/>
            <person name="Park H.-J.H."/>
            <person name="Ramirez L."/>
            <person name="Alfaro M."/>
            <person name="Sun H."/>
            <person name="Tritt A."/>
            <person name="Yoshinaga Y."/>
            <person name="Zwiers L.-H.L."/>
            <person name="Turgeon B.G."/>
            <person name="Goodwin S.B."/>
            <person name="Spatafora J.W."/>
            <person name="Crous P.W."/>
            <person name="Grigoriev I.V."/>
        </authorList>
    </citation>
    <scope>NUCLEOTIDE SEQUENCE [LARGE SCALE GENOMIC DNA]</scope>
    <source>
        <strain evidence="3 4">CBS 611.86</strain>
    </source>
</reference>
<proteinExistence type="predicted"/>
<feature type="region of interest" description="Disordered" evidence="1">
    <location>
        <begin position="398"/>
        <end position="536"/>
    </location>
</feature>
<feature type="transmembrane region" description="Helical" evidence="2">
    <location>
        <begin position="279"/>
        <end position="301"/>
    </location>
</feature>
<feature type="compositionally biased region" description="Basic and acidic residues" evidence="1">
    <location>
        <begin position="492"/>
        <end position="501"/>
    </location>
</feature>
<dbReference type="EMBL" id="JAADJZ010000027">
    <property type="protein sequence ID" value="KAF2866495.1"/>
    <property type="molecule type" value="Genomic_DNA"/>
</dbReference>
<comment type="caution">
    <text evidence="3">The sequence shown here is derived from an EMBL/GenBank/DDBJ whole genome shotgun (WGS) entry which is preliminary data.</text>
</comment>
<organism evidence="3 4">
    <name type="scientific">Massariosphaeria phaeospora</name>
    <dbReference type="NCBI Taxonomy" id="100035"/>
    <lineage>
        <taxon>Eukaryota</taxon>
        <taxon>Fungi</taxon>
        <taxon>Dikarya</taxon>
        <taxon>Ascomycota</taxon>
        <taxon>Pezizomycotina</taxon>
        <taxon>Dothideomycetes</taxon>
        <taxon>Pleosporomycetidae</taxon>
        <taxon>Pleosporales</taxon>
        <taxon>Pleosporales incertae sedis</taxon>
        <taxon>Massariosphaeria</taxon>
    </lineage>
</organism>
<dbReference type="Proteomes" id="UP000481861">
    <property type="component" value="Unassembled WGS sequence"/>
</dbReference>
<name>A0A7C8M3I1_9PLEO</name>
<feature type="compositionally biased region" description="Polar residues" evidence="1">
    <location>
        <begin position="15"/>
        <end position="36"/>
    </location>
</feature>
<evidence type="ECO:0000313" key="3">
    <source>
        <dbReference type="EMBL" id="KAF2866495.1"/>
    </source>
</evidence>
<gene>
    <name evidence="3" type="ORF">BDV95DRAFT_598756</name>
</gene>
<feature type="region of interest" description="Disordered" evidence="1">
    <location>
        <begin position="227"/>
        <end position="273"/>
    </location>
</feature>
<feature type="region of interest" description="Disordered" evidence="1">
    <location>
        <begin position="1"/>
        <end position="36"/>
    </location>
</feature>
<keyword evidence="4" id="KW-1185">Reference proteome</keyword>
<evidence type="ECO:0000256" key="1">
    <source>
        <dbReference type="SAM" id="MobiDB-lite"/>
    </source>
</evidence>
<accession>A0A7C8M3I1</accession>